<accession>T1EVH1</accession>
<evidence type="ECO:0000259" key="1">
    <source>
        <dbReference type="Pfam" id="PF05050"/>
    </source>
</evidence>
<dbReference type="InterPro" id="IPR029063">
    <property type="entry name" value="SAM-dependent_MTases_sf"/>
</dbReference>
<dbReference type="AlphaFoldDB" id="T1EVH1"/>
<dbReference type="EnsemblMetazoa" id="HelroT164476">
    <property type="protein sequence ID" value="HelroP164476"/>
    <property type="gene ID" value="HelroG164476"/>
</dbReference>
<dbReference type="NCBIfam" id="TIGR01444">
    <property type="entry name" value="fkbM_fam"/>
    <property type="match status" value="1"/>
</dbReference>
<dbReference type="EMBL" id="AMQM01001670">
    <property type="status" value="NOT_ANNOTATED_CDS"/>
    <property type="molecule type" value="Genomic_DNA"/>
</dbReference>
<dbReference type="Pfam" id="PF05050">
    <property type="entry name" value="Methyltransf_21"/>
    <property type="match status" value="1"/>
</dbReference>
<evidence type="ECO:0000313" key="2">
    <source>
        <dbReference type="EMBL" id="ESN94611.1"/>
    </source>
</evidence>
<evidence type="ECO:0000313" key="3">
    <source>
        <dbReference type="EnsemblMetazoa" id="HelroP164476"/>
    </source>
</evidence>
<dbReference type="GO" id="GO:0008171">
    <property type="term" value="F:O-methyltransferase activity"/>
    <property type="evidence" value="ECO:0000318"/>
    <property type="project" value="GO_Central"/>
</dbReference>
<gene>
    <name evidence="3" type="primary">20200571</name>
    <name evidence="2" type="ORF">HELRODRAFT_164476</name>
</gene>
<reference evidence="3" key="3">
    <citation type="submission" date="2015-06" db="UniProtKB">
        <authorList>
            <consortium name="EnsemblMetazoa"/>
        </authorList>
    </citation>
    <scope>IDENTIFICATION</scope>
</reference>
<keyword evidence="4" id="KW-1185">Reference proteome</keyword>
<feature type="domain" description="Methyltransferase FkbM" evidence="1">
    <location>
        <begin position="92"/>
        <end position="240"/>
    </location>
</feature>
<dbReference type="CTD" id="20200571"/>
<dbReference type="PANTHER" id="PTHR34203">
    <property type="entry name" value="METHYLTRANSFERASE, FKBM FAMILY PROTEIN"/>
    <property type="match status" value="1"/>
</dbReference>
<dbReference type="GeneID" id="20200571"/>
<dbReference type="EMBL" id="KB097571">
    <property type="protein sequence ID" value="ESN94611.1"/>
    <property type="molecule type" value="Genomic_DNA"/>
</dbReference>
<name>T1EVH1_HELRO</name>
<dbReference type="KEGG" id="hro:HELRODRAFT_164476"/>
<protein>
    <recommendedName>
        <fullName evidence="1">Methyltransferase FkbM domain-containing protein</fullName>
    </recommendedName>
</protein>
<dbReference type="InterPro" id="IPR006342">
    <property type="entry name" value="FkbM_mtfrase"/>
</dbReference>
<evidence type="ECO:0000313" key="4">
    <source>
        <dbReference type="Proteomes" id="UP000015101"/>
    </source>
</evidence>
<organism evidence="3 4">
    <name type="scientific">Helobdella robusta</name>
    <name type="common">Californian leech</name>
    <dbReference type="NCBI Taxonomy" id="6412"/>
    <lineage>
        <taxon>Eukaryota</taxon>
        <taxon>Metazoa</taxon>
        <taxon>Spiralia</taxon>
        <taxon>Lophotrochozoa</taxon>
        <taxon>Annelida</taxon>
        <taxon>Clitellata</taxon>
        <taxon>Hirudinea</taxon>
        <taxon>Rhynchobdellida</taxon>
        <taxon>Glossiphoniidae</taxon>
        <taxon>Helobdella</taxon>
    </lineage>
</organism>
<dbReference type="Gene3D" id="3.40.50.150">
    <property type="entry name" value="Vaccinia Virus protein VP39"/>
    <property type="match status" value="1"/>
</dbReference>
<dbReference type="SUPFAM" id="SSF53335">
    <property type="entry name" value="S-adenosyl-L-methionine-dependent methyltransferases"/>
    <property type="match status" value="1"/>
</dbReference>
<sequence>MSIMTFISTKYAPTFKKALVLALIMIFLWHFLVLKNDLHQNITLNGVHIYKRNFTNEIKFNCVKTKTEPNFTICVHDPNVDVFISGSIINQGANIGYYTLLAAKMGFLVVAVEPMTAMVERLYASLEIENLLDRVVIIQNVLSNIRSTVYMSTTPNNQGDSRVYFNLSTNMMQSTQAAKSVYLDDISHIVINMSLSKNNLDVIMKMDVQGFEHRAFAFADKFFDQNNVKIIFMEWYVMAVKHPNYNKEILEKFMLLPDDYILVEKLVKFISDRGFKAYSAEQNTIGNLLNQSEWQTWTYNVLWCHHSVDLSKFL</sequence>
<dbReference type="InterPro" id="IPR052514">
    <property type="entry name" value="SAM-dependent_MTase"/>
</dbReference>
<reference evidence="4" key="1">
    <citation type="submission" date="2012-12" db="EMBL/GenBank/DDBJ databases">
        <authorList>
            <person name="Hellsten U."/>
            <person name="Grimwood J."/>
            <person name="Chapman J.A."/>
            <person name="Shapiro H."/>
            <person name="Aerts A."/>
            <person name="Otillar R.P."/>
            <person name="Terry A.Y."/>
            <person name="Boore J.L."/>
            <person name="Simakov O."/>
            <person name="Marletaz F."/>
            <person name="Cho S.-J."/>
            <person name="Edsinger-Gonzales E."/>
            <person name="Havlak P."/>
            <person name="Kuo D.-H."/>
            <person name="Larsson T."/>
            <person name="Lv J."/>
            <person name="Arendt D."/>
            <person name="Savage R."/>
            <person name="Osoegawa K."/>
            <person name="de Jong P."/>
            <person name="Lindberg D.R."/>
            <person name="Seaver E.C."/>
            <person name="Weisblat D.A."/>
            <person name="Putnam N.H."/>
            <person name="Grigoriev I.V."/>
            <person name="Rokhsar D.S."/>
        </authorList>
    </citation>
    <scope>NUCLEOTIDE SEQUENCE</scope>
</reference>
<dbReference type="InParanoid" id="T1EVH1"/>
<dbReference type="PANTHER" id="PTHR34203:SF15">
    <property type="entry name" value="SLL1173 PROTEIN"/>
    <property type="match status" value="1"/>
</dbReference>
<dbReference type="HOGENOM" id="CLU_886459_0_0_1"/>
<dbReference type="Proteomes" id="UP000015101">
    <property type="component" value="Unassembled WGS sequence"/>
</dbReference>
<reference evidence="2 4" key="2">
    <citation type="journal article" date="2013" name="Nature">
        <title>Insights into bilaterian evolution from three spiralian genomes.</title>
        <authorList>
            <person name="Simakov O."/>
            <person name="Marletaz F."/>
            <person name="Cho S.J."/>
            <person name="Edsinger-Gonzales E."/>
            <person name="Havlak P."/>
            <person name="Hellsten U."/>
            <person name="Kuo D.H."/>
            <person name="Larsson T."/>
            <person name="Lv J."/>
            <person name="Arendt D."/>
            <person name="Savage R."/>
            <person name="Osoegawa K."/>
            <person name="de Jong P."/>
            <person name="Grimwood J."/>
            <person name="Chapman J.A."/>
            <person name="Shapiro H."/>
            <person name="Aerts A."/>
            <person name="Otillar R.P."/>
            <person name="Terry A.Y."/>
            <person name="Boore J.L."/>
            <person name="Grigoriev I.V."/>
            <person name="Lindberg D.R."/>
            <person name="Seaver E.C."/>
            <person name="Weisblat D.A."/>
            <person name="Putnam N.H."/>
            <person name="Rokhsar D.S."/>
        </authorList>
    </citation>
    <scope>NUCLEOTIDE SEQUENCE</scope>
</reference>
<dbReference type="OrthoDB" id="430136at2759"/>
<dbReference type="RefSeq" id="XP_009027657.1">
    <property type="nucleotide sequence ID" value="XM_009029409.1"/>
</dbReference>
<proteinExistence type="predicted"/>